<proteinExistence type="predicted"/>
<dbReference type="EMBL" id="BJXA01000009">
    <property type="protein sequence ID" value="GEM37397.1"/>
    <property type="molecule type" value="Genomic_DNA"/>
</dbReference>
<comment type="caution">
    <text evidence="1">The sequence shown here is derived from an EMBL/GenBank/DDBJ whole genome shotgun (WGS) entry which is preliminary data.</text>
</comment>
<dbReference type="AlphaFoldDB" id="A0A511MB30"/>
<keyword evidence="2" id="KW-1185">Reference proteome</keyword>
<evidence type="ECO:0000313" key="2">
    <source>
        <dbReference type="Proteomes" id="UP000321424"/>
    </source>
</evidence>
<organism evidence="1 2">
    <name type="scientific">Nocardia ninae NBRC 108245</name>
    <dbReference type="NCBI Taxonomy" id="1210091"/>
    <lineage>
        <taxon>Bacteria</taxon>
        <taxon>Bacillati</taxon>
        <taxon>Actinomycetota</taxon>
        <taxon>Actinomycetes</taxon>
        <taxon>Mycobacteriales</taxon>
        <taxon>Nocardiaceae</taxon>
        <taxon>Nocardia</taxon>
    </lineage>
</organism>
<name>A0A511MB30_9NOCA</name>
<gene>
    <name evidence="1" type="ORF">NN4_19160</name>
</gene>
<dbReference type="Proteomes" id="UP000321424">
    <property type="component" value="Unassembled WGS sequence"/>
</dbReference>
<accession>A0A511MB30</accession>
<reference evidence="1 2" key="1">
    <citation type="submission" date="2019-07" db="EMBL/GenBank/DDBJ databases">
        <title>Whole genome shotgun sequence of Nocardia ninae NBRC 108245.</title>
        <authorList>
            <person name="Hosoyama A."/>
            <person name="Uohara A."/>
            <person name="Ohji S."/>
            <person name="Ichikawa N."/>
        </authorList>
    </citation>
    <scope>NUCLEOTIDE SEQUENCE [LARGE SCALE GENOMIC DNA]</scope>
    <source>
        <strain evidence="1 2">NBRC 108245</strain>
    </source>
</reference>
<protein>
    <submittedName>
        <fullName evidence="1">Uncharacterized protein</fullName>
    </submittedName>
</protein>
<evidence type="ECO:0000313" key="1">
    <source>
        <dbReference type="EMBL" id="GEM37397.1"/>
    </source>
</evidence>
<sequence>MGVFATVQDVKDRFEGELPPGQTAWVEARIIDAESLLRLKVPLLANGPAGLPAITAANARRLVVDAVLRLARNPMGVRDQTVGPFRVTFDTENHTAAISFTEEELSVFVPKHRRFGMVGVKAPRWTP</sequence>